<proteinExistence type="predicted"/>
<dbReference type="AlphaFoldDB" id="A0A127JXZ7"/>
<dbReference type="PANTHER" id="PTHR33987:SF1">
    <property type="entry name" value="CALCINEURIN-LIKE METALLO-PHOSPHOESTERASE SUPERFAMILY PROTEIN"/>
    <property type="match status" value="1"/>
</dbReference>
<dbReference type="InterPro" id="IPR006311">
    <property type="entry name" value="TAT_signal"/>
</dbReference>
<sequence>MSSVDRRQFLGLAAAALAGCAAPGAGQGERELVRIGIGSCTNQAQPQPLWNTVLADRPGLFIFGGDNVYAPQPFTIAKLKQAYAVEAAVPEFARLRHAMPHMAIWDDHDYGKNDGGAEFEHKQASKEAFLEFWGAPADDTRRTREGIYDARLFGPPGRRVQVIALDTRWFRSPWKITDVRDQPGRERYQPDSDPAKTMLGAAQWRWLEEQLRQPADLRLLVSGVQVVTEGHGWERWGNFPLERQRLFDTIARTRAEGVVLLSGDRHIGAIYREAQGAPYPMYELTSSGVTHTWLDNKEAGPNRVGDPFTELHYGLVEIDWPGRRVSLQLKDIRGEARRTQSIAFDELKART</sequence>
<dbReference type="InterPro" id="IPR018946">
    <property type="entry name" value="PhoD-like_MPP"/>
</dbReference>
<dbReference type="RefSeq" id="WP_061503161.1">
    <property type="nucleotide sequence ID" value="NZ_CP010951.1"/>
</dbReference>
<dbReference type="EMBL" id="CP010951">
    <property type="protein sequence ID" value="AMO24856.1"/>
    <property type="molecule type" value="Genomic_DNA"/>
</dbReference>
<keyword evidence="3" id="KW-1185">Reference proteome</keyword>
<accession>A0A127JXZ7</accession>
<dbReference type="PROSITE" id="PS51257">
    <property type="entry name" value="PROKAR_LIPOPROTEIN"/>
    <property type="match status" value="1"/>
</dbReference>
<organism evidence="2 3">
    <name type="scientific">Ramlibacter tataouinensis</name>
    <dbReference type="NCBI Taxonomy" id="94132"/>
    <lineage>
        <taxon>Bacteria</taxon>
        <taxon>Pseudomonadati</taxon>
        <taxon>Pseudomonadota</taxon>
        <taxon>Betaproteobacteria</taxon>
        <taxon>Burkholderiales</taxon>
        <taxon>Comamonadaceae</taxon>
        <taxon>Ramlibacter</taxon>
    </lineage>
</organism>
<gene>
    <name evidence="2" type="ORF">UC35_20965</name>
</gene>
<dbReference type="InterPro" id="IPR038607">
    <property type="entry name" value="PhoD-like_sf"/>
</dbReference>
<protein>
    <recommendedName>
        <fullName evidence="1">PhoD-like phosphatase metallophosphatase domain-containing protein</fullName>
    </recommendedName>
</protein>
<dbReference type="SUPFAM" id="SSF56300">
    <property type="entry name" value="Metallo-dependent phosphatases"/>
    <property type="match status" value="1"/>
</dbReference>
<dbReference type="CDD" id="cd07389">
    <property type="entry name" value="MPP_PhoD"/>
    <property type="match status" value="1"/>
</dbReference>
<dbReference type="Proteomes" id="UP000070433">
    <property type="component" value="Chromosome"/>
</dbReference>
<name>A0A127JXZ7_9BURK</name>
<dbReference type="Pfam" id="PF09423">
    <property type="entry name" value="PhoD"/>
    <property type="match status" value="1"/>
</dbReference>
<evidence type="ECO:0000259" key="1">
    <source>
        <dbReference type="Pfam" id="PF09423"/>
    </source>
</evidence>
<reference evidence="2 3" key="1">
    <citation type="journal article" date="2014" name="Int. J. Syst. Evol. Microbiol.">
        <title>Ramlibacter solisilvae sp. nov., isolated from forest soil, and emended description of the genus Ramlibacter.</title>
        <authorList>
            <person name="Lee H.J."/>
            <person name="Lee S.H."/>
            <person name="Lee S.S."/>
            <person name="Lee J.S."/>
            <person name="Kim Y."/>
            <person name="Kim S.C."/>
            <person name="Jeon C.O."/>
        </authorList>
    </citation>
    <scope>NUCLEOTIDE SEQUENCE [LARGE SCALE GENOMIC DNA]</scope>
    <source>
        <strain evidence="2 3">5-10</strain>
    </source>
</reference>
<dbReference type="OrthoDB" id="327733at2"/>
<dbReference type="PANTHER" id="PTHR33987">
    <property type="entry name" value="CALCINEURIN-LIKE METALLO-PHOSPHOESTERASE SUPERFAMILY PROTEIN"/>
    <property type="match status" value="1"/>
</dbReference>
<evidence type="ECO:0000313" key="3">
    <source>
        <dbReference type="Proteomes" id="UP000070433"/>
    </source>
</evidence>
<dbReference type="InterPro" id="IPR029052">
    <property type="entry name" value="Metallo-depent_PP-like"/>
</dbReference>
<feature type="domain" description="PhoD-like phosphatase metallophosphatase" evidence="1">
    <location>
        <begin position="68"/>
        <end position="298"/>
    </location>
</feature>
<evidence type="ECO:0000313" key="2">
    <source>
        <dbReference type="EMBL" id="AMO24856.1"/>
    </source>
</evidence>
<dbReference type="PROSITE" id="PS51318">
    <property type="entry name" value="TAT"/>
    <property type="match status" value="1"/>
</dbReference>
<dbReference type="Gene3D" id="3.60.21.70">
    <property type="entry name" value="PhoD-like phosphatase"/>
    <property type="match status" value="1"/>
</dbReference>